<accession>A0AAW9QTE1</accession>
<name>A0AAW9QTE1_9CHRO</name>
<comment type="caution">
    <text evidence="1">The sequence shown here is derived from an EMBL/GenBank/DDBJ whole genome shotgun (WGS) entry which is preliminary data.</text>
</comment>
<evidence type="ECO:0000313" key="1">
    <source>
        <dbReference type="EMBL" id="MEG3436611.1"/>
    </source>
</evidence>
<evidence type="ECO:0000313" key="2">
    <source>
        <dbReference type="Proteomes" id="UP001328733"/>
    </source>
</evidence>
<dbReference type="RefSeq" id="WP_422661908.1">
    <property type="nucleotide sequence ID" value="NZ_JBAFSM010000008.1"/>
</dbReference>
<reference evidence="1 2" key="1">
    <citation type="submission" date="2024-01" db="EMBL/GenBank/DDBJ databases">
        <title>Genomic insights into the taxonomy and metabolism of the cyanobacterium Pannus brasiliensis CCIBt3594.</title>
        <authorList>
            <person name="Machado M."/>
            <person name="Botero N.B."/>
            <person name="Andreote A.P.D."/>
            <person name="Feitosa A.M.T."/>
            <person name="Popin R."/>
            <person name="Sivonen K."/>
            <person name="Fiore M.F."/>
        </authorList>
    </citation>
    <scope>NUCLEOTIDE SEQUENCE [LARGE SCALE GENOMIC DNA]</scope>
    <source>
        <strain evidence="1 2">CCIBt3594</strain>
    </source>
</reference>
<dbReference type="Proteomes" id="UP001328733">
    <property type="component" value="Unassembled WGS sequence"/>
</dbReference>
<organism evidence="1 2">
    <name type="scientific">Pannus brasiliensis CCIBt3594</name>
    <dbReference type="NCBI Taxonomy" id="1427578"/>
    <lineage>
        <taxon>Bacteria</taxon>
        <taxon>Bacillati</taxon>
        <taxon>Cyanobacteriota</taxon>
        <taxon>Cyanophyceae</taxon>
        <taxon>Oscillatoriophycideae</taxon>
        <taxon>Chroococcales</taxon>
        <taxon>Microcystaceae</taxon>
        <taxon>Pannus</taxon>
    </lineage>
</organism>
<dbReference type="EMBL" id="JBAFSM010000008">
    <property type="protein sequence ID" value="MEG3436611.1"/>
    <property type="molecule type" value="Genomic_DNA"/>
</dbReference>
<proteinExistence type="predicted"/>
<keyword evidence="2" id="KW-1185">Reference proteome</keyword>
<dbReference type="InterPro" id="IPR025458">
    <property type="entry name" value="DUF4278"/>
</dbReference>
<dbReference type="Pfam" id="PF14105">
    <property type="entry name" value="DUF4278"/>
    <property type="match status" value="1"/>
</dbReference>
<protein>
    <submittedName>
        <fullName evidence="1">DUF4278 domain-containing protein</fullName>
    </submittedName>
</protein>
<sequence>MRMTYRGVTYERDSTPLEMLEGENAGKYRGNDWKYRYPRHIPQLEPKIYRQYRGVSYSTRPVVAGEGVEVPKLACPLPATRPVSIEREWLSTVHLDNIRRRLERRLQIAQENGDENLVELLKKESRDLALHE</sequence>
<dbReference type="AlphaFoldDB" id="A0AAW9QTE1"/>
<gene>
    <name evidence="1" type="ORF">V0288_05715</name>
</gene>